<dbReference type="AlphaFoldDB" id="A0A1H7HJG4"/>
<feature type="transmembrane region" description="Helical" evidence="8">
    <location>
        <begin position="268"/>
        <end position="285"/>
    </location>
</feature>
<feature type="transmembrane region" description="Helical" evidence="8">
    <location>
        <begin position="240"/>
        <end position="261"/>
    </location>
</feature>
<dbReference type="GO" id="GO:0016763">
    <property type="term" value="F:pentosyltransferase activity"/>
    <property type="evidence" value="ECO:0007669"/>
    <property type="project" value="TreeGrafter"/>
</dbReference>
<feature type="transmembrane region" description="Helical" evidence="8">
    <location>
        <begin position="190"/>
        <end position="209"/>
    </location>
</feature>
<evidence type="ECO:0000256" key="8">
    <source>
        <dbReference type="SAM" id="Phobius"/>
    </source>
</evidence>
<dbReference type="Proteomes" id="UP000199421">
    <property type="component" value="Unassembled WGS sequence"/>
</dbReference>
<keyword evidence="3 10" id="KW-0328">Glycosyltransferase</keyword>
<gene>
    <name evidence="10" type="ORF">SAMN05661044_00380</name>
</gene>
<evidence type="ECO:0000256" key="3">
    <source>
        <dbReference type="ARBA" id="ARBA00022676"/>
    </source>
</evidence>
<keyword evidence="6 8" id="KW-1133">Transmembrane helix</keyword>
<evidence type="ECO:0000256" key="5">
    <source>
        <dbReference type="ARBA" id="ARBA00022692"/>
    </source>
</evidence>
<dbReference type="Pfam" id="PF13231">
    <property type="entry name" value="PMT_2"/>
    <property type="match status" value="1"/>
</dbReference>
<dbReference type="RefSeq" id="WP_093317557.1">
    <property type="nucleotide sequence ID" value="NZ_FOAF01000001.1"/>
</dbReference>
<comment type="subcellular location">
    <subcellularLocation>
        <location evidence="1">Cell membrane</location>
        <topology evidence="1">Multi-pass membrane protein</topology>
    </subcellularLocation>
</comment>
<keyword evidence="2" id="KW-1003">Cell membrane</keyword>
<feature type="transmembrane region" description="Helical" evidence="8">
    <location>
        <begin position="71"/>
        <end position="90"/>
    </location>
</feature>
<name>A0A1H7HJG4_OLID1</name>
<evidence type="ECO:0000259" key="9">
    <source>
        <dbReference type="Pfam" id="PF13231"/>
    </source>
</evidence>
<reference evidence="11" key="1">
    <citation type="submission" date="2016-10" db="EMBL/GenBank/DDBJ databases">
        <authorList>
            <person name="Varghese N."/>
            <person name="Submissions S."/>
        </authorList>
    </citation>
    <scope>NUCLEOTIDE SEQUENCE [LARGE SCALE GENOMIC DNA]</scope>
    <source>
        <strain evidence="11">DSM 18733</strain>
    </source>
</reference>
<dbReference type="InterPro" id="IPR038731">
    <property type="entry name" value="RgtA/B/C-like"/>
</dbReference>
<sequence length="508" mass="59159">MTKKQAILFCFVIAKFLLQYTLISPEYELQRDEFLHLDQAHHLAWGYLSVPPVTSWISSVIYFFGNTVFWIRFFPALFGALTIIVVWKAIQELNGSLFALILGATAILFSALLRLNILYQPNSLDVLCWTSFYFIFIKYINSEKPRWLLIAAFIFAFGFLNKYNIVFLLIGLFPAILLTEHRRIFLRREFYISLLLGALLISPNILWQYTHNFTVFHHLKELTDTQLVNVGRGDFFKDQLLFFIGSLFVIIAALYALLVYAPFKKYRFFFWSFCFTLFIFTYLRAKGYYAIGLYPIYISFGSAYLDKILITSGKRYLQVIAILIPIILFIPMYNLVFPNKSPHYILKNADSYKALGLLRWEDGKDHSLPQDFADMLGWKELAQKVEAAYSKLPNQDQTLILCDNYGQAGAINYYAKNKKIRAVSFNSDYITWFDLNKRYLNLIRIKNLEGKNNELAETGPFFNSASATDSIINPFAREYGTTIFVFKGAKIDINKRIKKEINEHINYR</sequence>
<feature type="domain" description="Glycosyltransferase RgtA/B/C/D-like" evidence="9">
    <location>
        <begin position="50"/>
        <end position="207"/>
    </location>
</feature>
<feature type="transmembrane region" description="Helical" evidence="8">
    <location>
        <begin position="96"/>
        <end position="117"/>
    </location>
</feature>
<protein>
    <submittedName>
        <fullName evidence="10">Dolichyl-phosphate-mannose-protein mannosyltransferase</fullName>
    </submittedName>
</protein>
<dbReference type="STRING" id="407022.SAMN05661044_00380"/>
<evidence type="ECO:0000256" key="6">
    <source>
        <dbReference type="ARBA" id="ARBA00022989"/>
    </source>
</evidence>
<evidence type="ECO:0000256" key="1">
    <source>
        <dbReference type="ARBA" id="ARBA00004651"/>
    </source>
</evidence>
<dbReference type="GO" id="GO:0005886">
    <property type="term" value="C:plasma membrane"/>
    <property type="evidence" value="ECO:0007669"/>
    <property type="project" value="UniProtKB-SubCell"/>
</dbReference>
<evidence type="ECO:0000256" key="7">
    <source>
        <dbReference type="ARBA" id="ARBA00023136"/>
    </source>
</evidence>
<dbReference type="GO" id="GO:0009103">
    <property type="term" value="P:lipopolysaccharide biosynthetic process"/>
    <property type="evidence" value="ECO:0007669"/>
    <property type="project" value="UniProtKB-ARBA"/>
</dbReference>
<proteinExistence type="predicted"/>
<keyword evidence="7 8" id="KW-0472">Membrane</keyword>
<dbReference type="PANTHER" id="PTHR33908">
    <property type="entry name" value="MANNOSYLTRANSFERASE YKCB-RELATED"/>
    <property type="match status" value="1"/>
</dbReference>
<accession>A0A1H7HJG4</accession>
<evidence type="ECO:0000256" key="2">
    <source>
        <dbReference type="ARBA" id="ARBA00022475"/>
    </source>
</evidence>
<evidence type="ECO:0000313" key="10">
    <source>
        <dbReference type="EMBL" id="SEK49612.1"/>
    </source>
</evidence>
<dbReference type="InterPro" id="IPR050297">
    <property type="entry name" value="LipidA_mod_glycosyltrf_83"/>
</dbReference>
<keyword evidence="4 10" id="KW-0808">Transferase</keyword>
<evidence type="ECO:0000256" key="4">
    <source>
        <dbReference type="ARBA" id="ARBA00022679"/>
    </source>
</evidence>
<feature type="transmembrane region" description="Helical" evidence="8">
    <location>
        <begin position="316"/>
        <end position="336"/>
    </location>
</feature>
<feature type="transmembrane region" description="Helical" evidence="8">
    <location>
        <begin position="147"/>
        <end position="178"/>
    </location>
</feature>
<organism evidence="10 11">
    <name type="scientific">Olivibacter domesticus</name>
    <name type="common">Pseudosphingobacterium domesticum</name>
    <dbReference type="NCBI Taxonomy" id="407022"/>
    <lineage>
        <taxon>Bacteria</taxon>
        <taxon>Pseudomonadati</taxon>
        <taxon>Bacteroidota</taxon>
        <taxon>Sphingobacteriia</taxon>
        <taxon>Sphingobacteriales</taxon>
        <taxon>Sphingobacteriaceae</taxon>
        <taxon>Olivibacter</taxon>
    </lineage>
</organism>
<feature type="transmembrane region" description="Helical" evidence="8">
    <location>
        <begin position="43"/>
        <end position="64"/>
    </location>
</feature>
<keyword evidence="5 8" id="KW-0812">Transmembrane</keyword>
<keyword evidence="11" id="KW-1185">Reference proteome</keyword>
<dbReference type="EMBL" id="FOAF01000001">
    <property type="protein sequence ID" value="SEK49612.1"/>
    <property type="molecule type" value="Genomic_DNA"/>
</dbReference>
<feature type="transmembrane region" description="Helical" evidence="8">
    <location>
        <begin position="124"/>
        <end position="141"/>
    </location>
</feature>
<dbReference type="OrthoDB" id="9813729at2"/>
<evidence type="ECO:0000313" key="11">
    <source>
        <dbReference type="Proteomes" id="UP000199421"/>
    </source>
</evidence>
<dbReference type="PANTHER" id="PTHR33908:SF11">
    <property type="entry name" value="MEMBRANE PROTEIN"/>
    <property type="match status" value="1"/>
</dbReference>